<dbReference type="SMR" id="A0A194W9J8"/>
<feature type="chain" id="PRO_5008267238" evidence="9">
    <location>
        <begin position="19"/>
        <end position="543"/>
    </location>
</feature>
<dbReference type="InterPro" id="IPR021109">
    <property type="entry name" value="Peptidase_aspartic_dom_sf"/>
</dbReference>
<dbReference type="InterPro" id="IPR001461">
    <property type="entry name" value="Aspartic_peptidase_A1"/>
</dbReference>
<proteinExistence type="inferred from homology"/>
<feature type="disulfide bond" evidence="7">
    <location>
        <begin position="318"/>
        <end position="364"/>
    </location>
</feature>
<dbReference type="SUPFAM" id="SSF50630">
    <property type="entry name" value="Acid proteases"/>
    <property type="match status" value="1"/>
</dbReference>
<dbReference type="PROSITE" id="PS51767">
    <property type="entry name" value="PEPTIDASE_A1"/>
    <property type="match status" value="1"/>
</dbReference>
<comment type="similarity">
    <text evidence="1">Belongs to the peptidase A1 family.</text>
</comment>
<evidence type="ECO:0000259" key="10">
    <source>
        <dbReference type="PROSITE" id="PS51767"/>
    </source>
</evidence>
<dbReference type="GO" id="GO:0004190">
    <property type="term" value="F:aspartic-type endopeptidase activity"/>
    <property type="evidence" value="ECO:0007669"/>
    <property type="project" value="UniProtKB-KW"/>
</dbReference>
<dbReference type="AlphaFoldDB" id="A0A194W9J8"/>
<dbReference type="EMBL" id="CM003107">
    <property type="protein sequence ID" value="KUI73146.1"/>
    <property type="molecule type" value="Genomic_DNA"/>
</dbReference>
<evidence type="ECO:0000256" key="6">
    <source>
        <dbReference type="PIRSR" id="PIRSR601461-1"/>
    </source>
</evidence>
<feature type="transmembrane region" description="Helical" evidence="8">
    <location>
        <begin position="521"/>
        <end position="542"/>
    </location>
</feature>
<evidence type="ECO:0000256" key="2">
    <source>
        <dbReference type="ARBA" id="ARBA00022670"/>
    </source>
</evidence>
<keyword evidence="8" id="KW-1133">Transmembrane helix</keyword>
<feature type="active site" evidence="6">
    <location>
        <position position="79"/>
    </location>
</feature>
<evidence type="ECO:0000256" key="9">
    <source>
        <dbReference type="SAM" id="SignalP"/>
    </source>
</evidence>
<dbReference type="InterPro" id="IPR033121">
    <property type="entry name" value="PEPTIDASE_A1"/>
</dbReference>
<gene>
    <name evidence="11" type="ORF">VM1G_09007</name>
</gene>
<dbReference type="Proteomes" id="UP000078559">
    <property type="component" value="Chromosome 10"/>
</dbReference>
<evidence type="ECO:0000256" key="5">
    <source>
        <dbReference type="ARBA" id="ARBA00022801"/>
    </source>
</evidence>
<dbReference type="Pfam" id="PF00026">
    <property type="entry name" value="Asp"/>
    <property type="match status" value="1"/>
</dbReference>
<dbReference type="InterPro" id="IPR033876">
    <property type="entry name" value="SAP-like"/>
</dbReference>
<feature type="domain" description="Peptidase A1" evidence="10">
    <location>
        <begin position="61"/>
        <end position="409"/>
    </location>
</feature>
<dbReference type="PANTHER" id="PTHR47966:SF65">
    <property type="entry name" value="ASPARTIC-TYPE ENDOPEPTIDASE"/>
    <property type="match status" value="1"/>
</dbReference>
<dbReference type="Gene3D" id="2.40.70.10">
    <property type="entry name" value="Acid Proteases"/>
    <property type="match status" value="2"/>
</dbReference>
<dbReference type="CDD" id="cd05474">
    <property type="entry name" value="SAP_like"/>
    <property type="match status" value="1"/>
</dbReference>
<evidence type="ECO:0000313" key="12">
    <source>
        <dbReference type="Proteomes" id="UP000078559"/>
    </source>
</evidence>
<dbReference type="PANTHER" id="PTHR47966">
    <property type="entry name" value="BETA-SITE APP-CLEAVING ENZYME, ISOFORM A-RELATED"/>
    <property type="match status" value="1"/>
</dbReference>
<protein>
    <submittedName>
        <fullName evidence="11">Aspartic-type endopeptidase opsB</fullName>
    </submittedName>
</protein>
<feature type="active site" evidence="6">
    <location>
        <position position="280"/>
    </location>
</feature>
<evidence type="ECO:0000256" key="3">
    <source>
        <dbReference type="ARBA" id="ARBA00022729"/>
    </source>
</evidence>
<keyword evidence="8" id="KW-0812">Transmembrane</keyword>
<evidence type="ECO:0000256" key="1">
    <source>
        <dbReference type="ARBA" id="ARBA00007447"/>
    </source>
</evidence>
<keyword evidence="5" id="KW-0378">Hydrolase</keyword>
<sequence length="543" mass="56493">MKLSGPVALLVLAATTSANVLRVPVARISSGAVIGRARHPRLSKRAAFTESLVNNITGGGYYASVSVGTPGQALDLVLDTGSSDAFIIAKDADLCEDEILQYYYETSCGPTYDPSLSSTYEIVDPDGFLIEYLDGSTASGDYIADTFEIGGATIDALQMGLAESTIIGTGVLGIGFTSNEATADEYPNLIDQMLNQSLIPTRAYSLYLNDYASSTGNILFGGVDTEKFIGKLVVVPMIPDADTQNYTSFQVGMTAVSLSFSNGTTYNAAVPGNSLDSILDSGTTLSYLPDDIATPIFDAVGVYTYVSIDSSDLALVDCDLLSSGLEFTFRFNNVATITVPADELVIDAFDQDEIPSRIPFDKTCLFGIQNSGSSTSDDPGVTDYALLGDTFLRSAYVVYDLDNKQVGLAEANLNSTKSNVQALSANMTSLPTYTGVAKQEGTSTASVASGTGTLSLTGSSSFSSSSISRSTLTAVTTSVGTATTASMDISSSMAATGTSTSTSVASSKHNAATRVGRAPGYEGLCGVFAALVFALSGGILFWL</sequence>
<keyword evidence="8" id="KW-0472">Membrane</keyword>
<accession>A0A194W9J8</accession>
<reference evidence="11" key="1">
    <citation type="submission" date="2014-12" db="EMBL/GenBank/DDBJ databases">
        <title>Genome Sequence of Valsa Canker Pathogens Uncovers a Specific Adaption of Colonization on Woody Bark.</title>
        <authorList>
            <person name="Yin Z."/>
            <person name="Liu H."/>
            <person name="Gao X."/>
            <person name="Li Z."/>
            <person name="Song N."/>
            <person name="Ke X."/>
            <person name="Dai Q."/>
            <person name="Wu Y."/>
            <person name="Sun Y."/>
            <person name="Xu J.-R."/>
            <person name="Kang Z.K."/>
            <person name="Wang L."/>
            <person name="Huang L."/>
        </authorList>
    </citation>
    <scope>NUCLEOTIDE SEQUENCE [LARGE SCALE GENOMIC DNA]</scope>
    <source>
        <strain evidence="11">03-8</strain>
    </source>
</reference>
<evidence type="ECO:0000313" key="11">
    <source>
        <dbReference type="EMBL" id="KUI73146.1"/>
    </source>
</evidence>
<keyword evidence="4" id="KW-0064">Aspartyl protease</keyword>
<evidence type="ECO:0000256" key="8">
    <source>
        <dbReference type="SAM" id="Phobius"/>
    </source>
</evidence>
<feature type="signal peptide" evidence="9">
    <location>
        <begin position="1"/>
        <end position="18"/>
    </location>
</feature>
<dbReference type="OrthoDB" id="771136at2759"/>
<keyword evidence="12" id="KW-1185">Reference proteome</keyword>
<organism evidence="11 12">
    <name type="scientific">Cytospora mali</name>
    <name type="common">Apple Valsa canker fungus</name>
    <name type="synonym">Valsa mali</name>
    <dbReference type="NCBI Taxonomy" id="578113"/>
    <lineage>
        <taxon>Eukaryota</taxon>
        <taxon>Fungi</taxon>
        <taxon>Dikarya</taxon>
        <taxon>Ascomycota</taxon>
        <taxon>Pezizomycotina</taxon>
        <taxon>Sordariomycetes</taxon>
        <taxon>Sordariomycetidae</taxon>
        <taxon>Diaporthales</taxon>
        <taxon>Cytosporaceae</taxon>
        <taxon>Cytospora</taxon>
    </lineage>
</organism>
<name>A0A194W9J8_CYTMA</name>
<keyword evidence="3 9" id="KW-0732">Signal</keyword>
<evidence type="ECO:0000256" key="7">
    <source>
        <dbReference type="PIRSR" id="PIRSR601461-2"/>
    </source>
</evidence>
<dbReference type="PRINTS" id="PR00792">
    <property type="entry name" value="PEPSIN"/>
</dbReference>
<keyword evidence="2" id="KW-0645">Protease</keyword>
<keyword evidence="7" id="KW-1015">Disulfide bond</keyword>
<evidence type="ECO:0000256" key="4">
    <source>
        <dbReference type="ARBA" id="ARBA00022750"/>
    </source>
</evidence>
<dbReference type="GO" id="GO:0006508">
    <property type="term" value="P:proteolysis"/>
    <property type="evidence" value="ECO:0007669"/>
    <property type="project" value="UniProtKB-KW"/>
</dbReference>